<protein>
    <submittedName>
        <fullName evidence="1">Uncharacterized protein</fullName>
    </submittedName>
</protein>
<gene>
    <name evidence="1" type="ORF">AVDCRST_MAG44-1223</name>
</gene>
<evidence type="ECO:0000313" key="1">
    <source>
        <dbReference type="EMBL" id="CAA9508396.1"/>
    </source>
</evidence>
<sequence>AACPLGDCPGPAPLWPLPAANQSRRRDARVGVGRCEAVRDDVRRGLRVRLNAACL</sequence>
<proteinExistence type="predicted"/>
<dbReference type="EMBL" id="CADCVY010000082">
    <property type="protein sequence ID" value="CAA9508396.1"/>
    <property type="molecule type" value="Genomic_DNA"/>
</dbReference>
<feature type="non-terminal residue" evidence="1">
    <location>
        <position position="55"/>
    </location>
</feature>
<accession>A0A6J4SYA3</accession>
<name>A0A6J4SYA3_9SPHN</name>
<feature type="non-terminal residue" evidence="1">
    <location>
        <position position="1"/>
    </location>
</feature>
<dbReference type="AlphaFoldDB" id="A0A6J4SYA3"/>
<reference evidence="1" key="1">
    <citation type="submission" date="2020-02" db="EMBL/GenBank/DDBJ databases">
        <authorList>
            <person name="Meier V. D."/>
        </authorList>
    </citation>
    <scope>NUCLEOTIDE SEQUENCE</scope>
    <source>
        <strain evidence="1">AVDCRST_MAG44</strain>
    </source>
</reference>
<organism evidence="1">
    <name type="scientific">uncultured Sphingomonas sp</name>
    <dbReference type="NCBI Taxonomy" id="158754"/>
    <lineage>
        <taxon>Bacteria</taxon>
        <taxon>Pseudomonadati</taxon>
        <taxon>Pseudomonadota</taxon>
        <taxon>Alphaproteobacteria</taxon>
        <taxon>Sphingomonadales</taxon>
        <taxon>Sphingomonadaceae</taxon>
        <taxon>Sphingomonas</taxon>
        <taxon>environmental samples</taxon>
    </lineage>
</organism>